<dbReference type="RefSeq" id="WP_062183994.1">
    <property type="nucleotide sequence ID" value="NZ_BBXL01000024.1"/>
</dbReference>
<sequence>MKTESISIVNNKVIIPSGLNEIWMTANQIANLFECFISKVNANIRAILKSQVLDNTKVCQTYYYKNGNSVELYNLEIIIALSFKIKSHNSEIFRKWIYDTIIAERIRIPFLMTGNCFSLN</sequence>
<protein>
    <recommendedName>
        <fullName evidence="3">Virulence protein RhuM family protein</fullName>
    </recommendedName>
</protein>
<evidence type="ECO:0000313" key="2">
    <source>
        <dbReference type="Proteomes" id="UP000184480"/>
    </source>
</evidence>
<dbReference type="Proteomes" id="UP000184480">
    <property type="component" value="Unassembled WGS sequence"/>
</dbReference>
<accession>A0A1M4X9Y8</accession>
<evidence type="ECO:0008006" key="3">
    <source>
        <dbReference type="Google" id="ProtNLM"/>
    </source>
</evidence>
<dbReference type="STRING" id="1346286.SAMN05444362_102453"/>
<evidence type="ECO:0000313" key="1">
    <source>
        <dbReference type="EMBL" id="SHE90337.1"/>
    </source>
</evidence>
<dbReference type="AlphaFoldDB" id="A0A1M4X9Y8"/>
<proteinExistence type="predicted"/>
<gene>
    <name evidence="1" type="ORF">SAMN05444362_102453</name>
</gene>
<dbReference type="EMBL" id="FQUC01000002">
    <property type="protein sequence ID" value="SHE90337.1"/>
    <property type="molecule type" value="Genomic_DNA"/>
</dbReference>
<dbReference type="OrthoDB" id="9802752at2"/>
<organism evidence="1 2">
    <name type="scientific">Dysgonomonas macrotermitis</name>
    <dbReference type="NCBI Taxonomy" id="1346286"/>
    <lineage>
        <taxon>Bacteria</taxon>
        <taxon>Pseudomonadati</taxon>
        <taxon>Bacteroidota</taxon>
        <taxon>Bacteroidia</taxon>
        <taxon>Bacteroidales</taxon>
        <taxon>Dysgonomonadaceae</taxon>
        <taxon>Dysgonomonas</taxon>
    </lineage>
</organism>
<dbReference type="PANTHER" id="PTHR35810:SF1">
    <property type="entry name" value="CYTOPLASMIC PROTEIN"/>
    <property type="match status" value="1"/>
</dbReference>
<keyword evidence="2" id="KW-1185">Reference proteome</keyword>
<name>A0A1M4X9Y8_9BACT</name>
<dbReference type="PANTHER" id="PTHR35810">
    <property type="entry name" value="CYTOPLASMIC PROTEIN-RELATED"/>
    <property type="match status" value="1"/>
</dbReference>
<reference evidence="2" key="1">
    <citation type="submission" date="2016-11" db="EMBL/GenBank/DDBJ databases">
        <authorList>
            <person name="Varghese N."/>
            <person name="Submissions S."/>
        </authorList>
    </citation>
    <scope>NUCLEOTIDE SEQUENCE [LARGE SCALE GENOMIC DNA]</scope>
    <source>
        <strain evidence="2">DSM 27370</strain>
    </source>
</reference>